<dbReference type="InterPro" id="IPR006482">
    <property type="entry name" value="Cas7_Csh2/Csh2"/>
</dbReference>
<protein>
    <submittedName>
        <fullName evidence="1">CRISPR-associated protein Csh2</fullName>
    </submittedName>
</protein>
<gene>
    <name evidence="1" type="ORF">TAF16_1855</name>
</gene>
<comment type="caution">
    <text evidence="1">The sequence shown here is derived from an EMBL/GenBank/DDBJ whole genome shotgun (WGS) entry which is preliminary data.</text>
</comment>
<dbReference type="GO" id="GO:0043571">
    <property type="term" value="P:maintenance of CRISPR repeat elements"/>
    <property type="evidence" value="ECO:0007669"/>
    <property type="project" value="InterPro"/>
</dbReference>
<dbReference type="AlphaFoldDB" id="A0A178TA53"/>
<dbReference type="Proteomes" id="UP000078336">
    <property type="component" value="Unassembled WGS sequence"/>
</dbReference>
<accession>A0A178TA53</accession>
<evidence type="ECO:0000313" key="2">
    <source>
        <dbReference type="Proteomes" id="UP000078336"/>
    </source>
</evidence>
<evidence type="ECO:0000313" key="1">
    <source>
        <dbReference type="EMBL" id="OAO78588.1"/>
    </source>
</evidence>
<name>A0A178TA53_9BACL</name>
<dbReference type="Pfam" id="PF05107">
    <property type="entry name" value="Cas_Cas7"/>
    <property type="match status" value="2"/>
</dbReference>
<keyword evidence="2" id="KW-1185">Reference proteome</keyword>
<dbReference type="EMBL" id="LUCQ01000105">
    <property type="protein sequence ID" value="OAO78588.1"/>
    <property type="molecule type" value="Genomic_DNA"/>
</dbReference>
<dbReference type="RefSeq" id="WP_064214336.1">
    <property type="nucleotide sequence ID" value="NZ_LUCQ01000105.1"/>
</dbReference>
<proteinExistence type="predicted"/>
<reference evidence="1 2" key="1">
    <citation type="submission" date="2016-03" db="EMBL/GenBank/DDBJ databases">
        <title>Spore heat resistance.</title>
        <authorList>
            <person name="Boekhorst J."/>
            <person name="Berendsen E.M."/>
            <person name="Wells-Bennik M.H."/>
            <person name="Kuipers O.P."/>
        </authorList>
    </citation>
    <scope>NUCLEOTIDE SEQUENCE [LARGE SCALE GENOMIC DNA]</scope>
    <source>
        <strain evidence="1 2">AF16</strain>
    </source>
</reference>
<organism evidence="1 2">
    <name type="scientific">Anoxybacillus flavithermus</name>
    <dbReference type="NCBI Taxonomy" id="33934"/>
    <lineage>
        <taxon>Bacteria</taxon>
        <taxon>Bacillati</taxon>
        <taxon>Bacillota</taxon>
        <taxon>Bacilli</taxon>
        <taxon>Bacillales</taxon>
        <taxon>Anoxybacillaceae</taxon>
        <taxon>Anoxybacillus</taxon>
    </lineage>
</organism>
<sequence>MAKKESKTLTSEQVRETIFKTIDTRVFGGLVTDPKVQAIGAIQLEWAESLHPIIIEEKQITTTFKAKEKDTNTTMGMKTFIPYGLYVTGGIYCSSRGKNNLVTSEDLAKFDEGIIKGSSQQRTGIKGFIQPILYLRVLNKKENKSMYRFLHKNIKAEYNDAIYDREDVKLNVDELVAELVNGDYHEIRAYIPDYALKFQSELVKIKNIAKDINEIKDDDNEYSSEYVIIWEVVKGNPNGDPANGNLPRTWDNSEIGIISPERQKRWVRDYWESEKNEIIFVSRNGDLMTAYQRAEYLKSIL</sequence>
<dbReference type="PATRIC" id="fig|33934.7.peg.918"/>